<evidence type="ECO:0000313" key="3">
    <source>
        <dbReference type="EMBL" id="OME65815.1"/>
    </source>
</evidence>
<reference evidence="3 4" key="1">
    <citation type="submission" date="2016-11" db="EMBL/GenBank/DDBJ databases">
        <title>Paenibacillus species isolates.</title>
        <authorList>
            <person name="Beno S.M."/>
        </authorList>
    </citation>
    <scope>NUCLEOTIDE SEQUENCE [LARGE SCALE GENOMIC DNA]</scope>
    <source>
        <strain evidence="3 4">FSL H7-0443</strain>
    </source>
</reference>
<dbReference type="GO" id="GO:0046872">
    <property type="term" value="F:metal ion binding"/>
    <property type="evidence" value="ECO:0007669"/>
    <property type="project" value="UniProtKB-KW"/>
</dbReference>
<evidence type="ECO:0000256" key="1">
    <source>
        <dbReference type="ARBA" id="ARBA00022723"/>
    </source>
</evidence>
<dbReference type="InterPro" id="IPR051804">
    <property type="entry name" value="Carb_Metab_Reg_Kinase/Isom"/>
</dbReference>
<dbReference type="InterPro" id="IPR014710">
    <property type="entry name" value="RmlC-like_jellyroll"/>
</dbReference>
<dbReference type="Gene3D" id="2.60.120.10">
    <property type="entry name" value="Jelly Rolls"/>
    <property type="match status" value="1"/>
</dbReference>
<dbReference type="CDD" id="cd07010">
    <property type="entry name" value="cupin_PMI_type_I_N_bac"/>
    <property type="match status" value="1"/>
</dbReference>
<dbReference type="AlphaFoldDB" id="A0A1R0ZB07"/>
<evidence type="ECO:0000313" key="4">
    <source>
        <dbReference type="Proteomes" id="UP000187425"/>
    </source>
</evidence>
<organism evidence="3 4">
    <name type="scientific">Paenibacillus odorifer</name>
    <dbReference type="NCBI Taxonomy" id="189426"/>
    <lineage>
        <taxon>Bacteria</taxon>
        <taxon>Bacillati</taxon>
        <taxon>Bacillota</taxon>
        <taxon>Bacilli</taxon>
        <taxon>Bacillales</taxon>
        <taxon>Paenibacillaceae</taxon>
        <taxon>Paenibacillus</taxon>
    </lineage>
</organism>
<comment type="caution">
    <text evidence="3">The sequence shown here is derived from an EMBL/GenBank/DDBJ whole genome shotgun (WGS) entry which is preliminary data.</text>
</comment>
<gene>
    <name evidence="3" type="ORF">BSK65_23800</name>
</gene>
<keyword evidence="1" id="KW-0479">Metal-binding</keyword>
<dbReference type="Proteomes" id="UP000187425">
    <property type="component" value="Unassembled WGS sequence"/>
</dbReference>
<accession>A0A1R0ZB07</accession>
<sequence>MDTIEGDNLSCQVHPKQSYIRSEFNEFMEQQESYYIMEKQGTSHVYLGLTDTCTEENFYQAVKTAQETAIPIPLKDYVNEFEAEKGDLFLIPTGTMHASGKNNLVLEISSTTWWFTFKIYDFLRKGMDGKPRPINIDHAFPNIDFYKKTTWMQDNLIAKPVLLQSQGRNQMVELGQREDLLFYVHRLHLTDKWKDHTDHQMVMFNLVEGENYILRQ</sequence>
<dbReference type="PANTHER" id="PTHR42742">
    <property type="entry name" value="TRANSCRIPTIONAL REPRESSOR MPRA"/>
    <property type="match status" value="1"/>
</dbReference>
<dbReference type="InterPro" id="IPR011051">
    <property type="entry name" value="RmlC_Cupin_sf"/>
</dbReference>
<dbReference type="OrthoDB" id="9808275at2"/>
<evidence type="ECO:0008006" key="5">
    <source>
        <dbReference type="Google" id="ProtNLM"/>
    </source>
</evidence>
<dbReference type="PANTHER" id="PTHR42742:SF3">
    <property type="entry name" value="FRUCTOKINASE"/>
    <property type="match status" value="1"/>
</dbReference>
<evidence type="ECO:0000256" key="2">
    <source>
        <dbReference type="ARBA" id="ARBA00022833"/>
    </source>
</evidence>
<keyword evidence="2" id="KW-0862">Zinc</keyword>
<proteinExistence type="predicted"/>
<dbReference type="SUPFAM" id="SSF51182">
    <property type="entry name" value="RmlC-like cupins"/>
    <property type="match status" value="1"/>
</dbReference>
<name>A0A1R0ZB07_9BACL</name>
<protein>
    <recommendedName>
        <fullName evidence="5">Mannose-6-phosphate isomerase</fullName>
    </recommendedName>
</protein>
<dbReference type="EMBL" id="MPTW01000017">
    <property type="protein sequence ID" value="OME65815.1"/>
    <property type="molecule type" value="Genomic_DNA"/>
</dbReference>